<evidence type="ECO:0000256" key="5">
    <source>
        <dbReference type="SAM" id="MobiDB-lite"/>
    </source>
</evidence>
<evidence type="ECO:0000313" key="7">
    <source>
        <dbReference type="Proteomes" id="UP000263833"/>
    </source>
</evidence>
<sequence length="293" mass="33022">MLWSDDQARRQLFSGQGERLCRCQGLSVPKHSRLPRQRRRQGDTQLALPRLSRARAAAGAGAVTPALSLSNGFLPRTDYQLLLADPAWAFRTHSGQNRTPTQKKFGKPASGSGSFSEAEAEAEAEDHYPTMDVKDMMALPVAEHAAPNALLAMWVVGSHIDVAIELGRAWGFTYTTDLFYWVKLRLVDALQVDMFSGDIPEPRMSMGYHSRKQIEPCLLFTRGKGLPVLDHGVRQLIIESPREHSRKPAEQYRRLDRLYGTHLHRAELFARTSQPGWDVWGNETDKFETEELA</sequence>
<keyword evidence="1" id="KW-0489">Methyltransferase</keyword>
<reference evidence="7" key="1">
    <citation type="submission" date="2018-08" db="EMBL/GenBank/DDBJ databases">
        <authorList>
            <person name="Kim S.-J."/>
            <person name="Jung G.-Y."/>
        </authorList>
    </citation>
    <scope>NUCLEOTIDE SEQUENCE [LARGE SCALE GENOMIC DNA]</scope>
    <source>
        <strain evidence="7">GY_G</strain>
    </source>
</reference>
<dbReference type="PANTHER" id="PTHR12829">
    <property type="entry name" value="N6-ADENOSINE-METHYLTRANSFERASE"/>
    <property type="match status" value="1"/>
</dbReference>
<feature type="compositionally biased region" description="Polar residues" evidence="5">
    <location>
        <begin position="93"/>
        <end position="102"/>
    </location>
</feature>
<evidence type="ECO:0008006" key="8">
    <source>
        <dbReference type="Google" id="ProtNLM"/>
    </source>
</evidence>
<dbReference type="OrthoDB" id="9800596at2"/>
<keyword evidence="7" id="KW-1185">Reference proteome</keyword>
<dbReference type="EMBL" id="QRGP01000001">
    <property type="protein sequence ID" value="RDV06396.1"/>
    <property type="molecule type" value="Genomic_DNA"/>
</dbReference>
<dbReference type="GO" id="GO:0008757">
    <property type="term" value="F:S-adenosylmethionine-dependent methyltransferase activity"/>
    <property type="evidence" value="ECO:0007669"/>
    <property type="project" value="UniProtKB-ARBA"/>
</dbReference>
<evidence type="ECO:0000313" key="6">
    <source>
        <dbReference type="EMBL" id="RDV06396.1"/>
    </source>
</evidence>
<keyword evidence="3" id="KW-0949">S-adenosyl-L-methionine</keyword>
<comment type="similarity">
    <text evidence="4">Belongs to the MT-A70-like family.</text>
</comment>
<comment type="caution">
    <text evidence="6">The sequence shown here is derived from an EMBL/GenBank/DDBJ whole genome shotgun (WGS) entry which is preliminary data.</text>
</comment>
<dbReference type="PANTHER" id="PTHR12829:SF7">
    <property type="entry name" value="N6-ADENOSINE-METHYLTRANSFERASE CATALYTIC SUBUNIT"/>
    <property type="match status" value="1"/>
</dbReference>
<dbReference type="InterPro" id="IPR007757">
    <property type="entry name" value="MT-A70-like"/>
</dbReference>
<dbReference type="GO" id="GO:0032259">
    <property type="term" value="P:methylation"/>
    <property type="evidence" value="ECO:0007669"/>
    <property type="project" value="UniProtKB-KW"/>
</dbReference>
<gene>
    <name evidence="6" type="ORF">DXH95_02935</name>
</gene>
<dbReference type="Pfam" id="PF05063">
    <property type="entry name" value="MT-A70"/>
    <property type="match status" value="1"/>
</dbReference>
<evidence type="ECO:0000256" key="2">
    <source>
        <dbReference type="ARBA" id="ARBA00022679"/>
    </source>
</evidence>
<evidence type="ECO:0000256" key="4">
    <source>
        <dbReference type="PROSITE-ProRule" id="PRU00489"/>
    </source>
</evidence>
<evidence type="ECO:0000256" key="3">
    <source>
        <dbReference type="ARBA" id="ARBA00022691"/>
    </source>
</evidence>
<evidence type="ECO:0000256" key="1">
    <source>
        <dbReference type="ARBA" id="ARBA00022603"/>
    </source>
</evidence>
<accession>A0A371BFL8</accession>
<dbReference type="Proteomes" id="UP000263833">
    <property type="component" value="Unassembled WGS sequence"/>
</dbReference>
<proteinExistence type="inferred from homology"/>
<dbReference type="PROSITE" id="PS51143">
    <property type="entry name" value="MT_A70"/>
    <property type="match status" value="1"/>
</dbReference>
<name>A0A371BFL8_9SPHN</name>
<dbReference type="GO" id="GO:0008173">
    <property type="term" value="F:RNA methyltransferase activity"/>
    <property type="evidence" value="ECO:0007669"/>
    <property type="project" value="UniProtKB-ARBA"/>
</dbReference>
<protein>
    <recommendedName>
        <fullName evidence="8">N6-adenosine-specific RNA methylase IME4</fullName>
    </recommendedName>
</protein>
<feature type="region of interest" description="Disordered" evidence="5">
    <location>
        <begin position="93"/>
        <end position="121"/>
    </location>
</feature>
<organism evidence="6 7">
    <name type="scientific">Sphingorhabdus pulchriflava</name>
    <dbReference type="NCBI Taxonomy" id="2292257"/>
    <lineage>
        <taxon>Bacteria</taxon>
        <taxon>Pseudomonadati</taxon>
        <taxon>Pseudomonadota</taxon>
        <taxon>Alphaproteobacteria</taxon>
        <taxon>Sphingomonadales</taxon>
        <taxon>Sphingomonadaceae</taxon>
        <taxon>Sphingorhabdus</taxon>
    </lineage>
</organism>
<keyword evidence="2" id="KW-0808">Transferase</keyword>
<dbReference type="AlphaFoldDB" id="A0A371BFL8"/>